<dbReference type="AlphaFoldDB" id="A0A849KLL1"/>
<feature type="signal peptide" evidence="1">
    <location>
        <begin position="1"/>
        <end position="22"/>
    </location>
</feature>
<name>A0A849KLL1_9BURK</name>
<keyword evidence="3" id="KW-1185">Reference proteome</keyword>
<organism evidence="2 3">
    <name type="scientific">Ramlibacter montanisoli</name>
    <dbReference type="NCBI Taxonomy" id="2732512"/>
    <lineage>
        <taxon>Bacteria</taxon>
        <taxon>Pseudomonadati</taxon>
        <taxon>Pseudomonadota</taxon>
        <taxon>Betaproteobacteria</taxon>
        <taxon>Burkholderiales</taxon>
        <taxon>Comamonadaceae</taxon>
        <taxon>Ramlibacter</taxon>
    </lineage>
</organism>
<sequence>MKKFILTAVAAGALAVGGAASAQDIGSVLSGIFGYGQPTYQTYPGYPAYSNRGIPAVVAGTQPYNTQPYGTYGANVYGNNTYGGTTYGSQVYVDQYGRQVTIDQYGRQVLVQPNTGSYAITGYDQWGRPIYGSTTYGSTTYGTTTYGGGYSSWDRDGDGVANAQDRWPDDRRYW</sequence>
<reference evidence="2 3" key="2">
    <citation type="submission" date="2020-06" db="EMBL/GenBank/DDBJ databases">
        <title>Ramlibacter rhizophilus sp. nov., isolated from rhizosphere soil of national flower Mugunghwa from South Korea.</title>
        <authorList>
            <person name="Zheng-Fei Y."/>
            <person name="Huan T."/>
        </authorList>
    </citation>
    <scope>NUCLEOTIDE SEQUENCE [LARGE SCALE GENOMIC DNA]</scope>
    <source>
        <strain evidence="2 3">B156</strain>
    </source>
</reference>
<dbReference type="Proteomes" id="UP000552954">
    <property type="component" value="Unassembled WGS sequence"/>
</dbReference>
<evidence type="ECO:0000256" key="1">
    <source>
        <dbReference type="SAM" id="SignalP"/>
    </source>
</evidence>
<gene>
    <name evidence="2" type="ORF">HK415_04870</name>
</gene>
<comment type="caution">
    <text evidence="2">The sequence shown here is derived from an EMBL/GenBank/DDBJ whole genome shotgun (WGS) entry which is preliminary data.</text>
</comment>
<accession>A0A849KLL1</accession>
<keyword evidence="1" id="KW-0732">Signal</keyword>
<protein>
    <submittedName>
        <fullName evidence="2">Uncharacterized protein</fullName>
    </submittedName>
</protein>
<dbReference type="RefSeq" id="WP_171556992.1">
    <property type="nucleotide sequence ID" value="NZ_JABFCS010000001.1"/>
</dbReference>
<proteinExistence type="predicted"/>
<evidence type="ECO:0000313" key="3">
    <source>
        <dbReference type="Proteomes" id="UP000552954"/>
    </source>
</evidence>
<dbReference type="EMBL" id="JABFCS010000001">
    <property type="protein sequence ID" value="NNU42649.1"/>
    <property type="molecule type" value="Genomic_DNA"/>
</dbReference>
<feature type="chain" id="PRO_5032433403" evidence="1">
    <location>
        <begin position="23"/>
        <end position="174"/>
    </location>
</feature>
<reference evidence="2 3" key="1">
    <citation type="submission" date="2020-05" db="EMBL/GenBank/DDBJ databases">
        <authorList>
            <person name="Khan S.A."/>
            <person name="Jeon C.O."/>
            <person name="Chun B.H."/>
        </authorList>
    </citation>
    <scope>NUCLEOTIDE SEQUENCE [LARGE SCALE GENOMIC DNA]</scope>
    <source>
        <strain evidence="2 3">B156</strain>
    </source>
</reference>
<evidence type="ECO:0000313" key="2">
    <source>
        <dbReference type="EMBL" id="NNU42649.1"/>
    </source>
</evidence>